<dbReference type="InterPro" id="IPR019819">
    <property type="entry name" value="Carboxylesterase_B_CS"/>
</dbReference>
<dbReference type="InterPro" id="IPR050309">
    <property type="entry name" value="Type-B_Carboxylest/Lipase"/>
</dbReference>
<evidence type="ECO:0000256" key="3">
    <source>
        <dbReference type="ARBA" id="ARBA00022801"/>
    </source>
</evidence>
<sequence>MLPNLKSQLAYLLPVFQPIIDISATARPSVTLGYATYEGTFDDASNITQFLGVRYAAPPTNDLRWRPPQPPLQVEGVQQATAQPPMCIQGGRGQAPFAPAFTTGLKTTDNATLLNACTLQGLCPPEESAPITADEDCLFLNVYTPGDVGVNSRAPKPVLVWIHGGGYISGSATGFTGSDVYDGKYPVRRSQGGLVVVIQYRVGAYGFLAGKDVHAAGAANAGLLDQQFALQWVQKHIHKFGGNPSDVTIWGESAGAGSVYQHILANGGKTTPPLFNTAIVSSNWLPPQSDVEAPIPEAIYDELVKQTGCASSQDSLACLRAVDSAVLRRVNADMSVSCFSGTYLFVPVVDHAFIQEAPSHALAQRRVNGAHVLSVTNANEGEMFVNTSAGDAFDTPFWLHNVFPSRITDDEVQQAIGLYSDLAPVDQAITMLADSVFVCPSYRLMRAIDKPFKAEFAIDPALHGYDLPYYFPDVSTLFAKSYNNSAFDGAFASAFTNFALAKDPNVKLVRDLTPTWVPWTEDAPVEMLFNRTEAMEPDVHAVKTNGRLMERCSFWDSIASSLGQ</sequence>
<dbReference type="PROSITE" id="PS00941">
    <property type="entry name" value="CARBOXYLESTERASE_B_2"/>
    <property type="match status" value="1"/>
</dbReference>
<evidence type="ECO:0000313" key="7">
    <source>
        <dbReference type="Proteomes" id="UP000320762"/>
    </source>
</evidence>
<evidence type="ECO:0000256" key="1">
    <source>
        <dbReference type="ARBA" id="ARBA00005964"/>
    </source>
</evidence>
<dbReference type="GO" id="GO:0016787">
    <property type="term" value="F:hydrolase activity"/>
    <property type="evidence" value="ECO:0007669"/>
    <property type="project" value="UniProtKB-KW"/>
</dbReference>
<comment type="caution">
    <text evidence="6">The sequence shown here is derived from an EMBL/GenBank/DDBJ whole genome shotgun (WGS) entry which is preliminary data.</text>
</comment>
<protein>
    <recommendedName>
        <fullName evidence="4">Carboxylic ester hydrolase</fullName>
        <ecNumber evidence="4">3.1.1.-</ecNumber>
    </recommendedName>
</protein>
<dbReference type="EC" id="3.1.1.-" evidence="4"/>
<proteinExistence type="inferred from homology"/>
<evidence type="ECO:0000256" key="2">
    <source>
        <dbReference type="ARBA" id="ARBA00010515"/>
    </source>
</evidence>
<keyword evidence="3 4" id="KW-0378">Hydrolase</keyword>
<evidence type="ECO:0000256" key="4">
    <source>
        <dbReference type="RuleBase" id="RU361235"/>
    </source>
</evidence>
<dbReference type="STRING" id="97359.A0A550CXW3"/>
<gene>
    <name evidence="6" type="ORF">BD626DRAFT_421972</name>
</gene>
<dbReference type="AlphaFoldDB" id="A0A550CXW3"/>
<organism evidence="6 7">
    <name type="scientific">Schizophyllum amplum</name>
    <dbReference type="NCBI Taxonomy" id="97359"/>
    <lineage>
        <taxon>Eukaryota</taxon>
        <taxon>Fungi</taxon>
        <taxon>Dikarya</taxon>
        <taxon>Basidiomycota</taxon>
        <taxon>Agaricomycotina</taxon>
        <taxon>Agaricomycetes</taxon>
        <taxon>Agaricomycetidae</taxon>
        <taxon>Agaricales</taxon>
        <taxon>Schizophyllaceae</taxon>
        <taxon>Schizophyllum</taxon>
    </lineage>
</organism>
<comment type="similarity">
    <text evidence="2">Belongs to the 'GDXG' lipolytic enzyme family.</text>
</comment>
<dbReference type="SUPFAM" id="SSF53474">
    <property type="entry name" value="alpha/beta-Hydrolases"/>
    <property type="match status" value="1"/>
</dbReference>
<feature type="domain" description="Carboxylesterase type B" evidence="5">
    <location>
        <begin position="35"/>
        <end position="534"/>
    </location>
</feature>
<dbReference type="EMBL" id="VDMD01000001">
    <property type="protein sequence ID" value="TRM69635.1"/>
    <property type="molecule type" value="Genomic_DNA"/>
</dbReference>
<evidence type="ECO:0000259" key="5">
    <source>
        <dbReference type="Pfam" id="PF00135"/>
    </source>
</evidence>
<comment type="similarity">
    <text evidence="1 4">Belongs to the type-B carboxylesterase/lipase family.</text>
</comment>
<reference evidence="6 7" key="1">
    <citation type="journal article" date="2019" name="New Phytol.">
        <title>Comparative genomics reveals unique wood-decay strategies and fruiting body development in the Schizophyllaceae.</title>
        <authorList>
            <person name="Almasi E."/>
            <person name="Sahu N."/>
            <person name="Krizsan K."/>
            <person name="Balint B."/>
            <person name="Kovacs G.M."/>
            <person name="Kiss B."/>
            <person name="Cseklye J."/>
            <person name="Drula E."/>
            <person name="Henrissat B."/>
            <person name="Nagy I."/>
            <person name="Chovatia M."/>
            <person name="Adam C."/>
            <person name="LaButti K."/>
            <person name="Lipzen A."/>
            <person name="Riley R."/>
            <person name="Grigoriev I.V."/>
            <person name="Nagy L.G."/>
        </authorList>
    </citation>
    <scope>NUCLEOTIDE SEQUENCE [LARGE SCALE GENOMIC DNA]</scope>
    <source>
        <strain evidence="6 7">NL-1724</strain>
    </source>
</reference>
<dbReference type="InterPro" id="IPR029058">
    <property type="entry name" value="AB_hydrolase_fold"/>
</dbReference>
<dbReference type="PROSITE" id="PS00122">
    <property type="entry name" value="CARBOXYLESTERASE_B_1"/>
    <property type="match status" value="1"/>
</dbReference>
<dbReference type="InterPro" id="IPR019826">
    <property type="entry name" value="Carboxylesterase_B_AS"/>
</dbReference>
<dbReference type="InterPro" id="IPR002018">
    <property type="entry name" value="CarbesteraseB"/>
</dbReference>
<dbReference type="PROSITE" id="PS01173">
    <property type="entry name" value="LIPASE_GDXG_HIS"/>
    <property type="match status" value="1"/>
</dbReference>
<accession>A0A550CXW3</accession>
<name>A0A550CXW3_9AGAR</name>
<dbReference type="Pfam" id="PF00135">
    <property type="entry name" value="COesterase"/>
    <property type="match status" value="1"/>
</dbReference>
<evidence type="ECO:0000313" key="6">
    <source>
        <dbReference type="EMBL" id="TRM69635.1"/>
    </source>
</evidence>
<dbReference type="Proteomes" id="UP000320762">
    <property type="component" value="Unassembled WGS sequence"/>
</dbReference>
<dbReference type="OrthoDB" id="408631at2759"/>
<keyword evidence="7" id="KW-1185">Reference proteome</keyword>
<dbReference type="InterPro" id="IPR002168">
    <property type="entry name" value="Lipase_GDXG_HIS_AS"/>
</dbReference>
<dbReference type="Gene3D" id="3.40.50.1820">
    <property type="entry name" value="alpha/beta hydrolase"/>
    <property type="match status" value="1"/>
</dbReference>
<dbReference type="PANTHER" id="PTHR11559">
    <property type="entry name" value="CARBOXYLESTERASE"/>
    <property type="match status" value="1"/>
</dbReference>